<protein>
    <submittedName>
        <fullName evidence="2">Uncharacterized protein</fullName>
    </submittedName>
</protein>
<evidence type="ECO:0000256" key="1">
    <source>
        <dbReference type="SAM" id="Phobius"/>
    </source>
</evidence>
<evidence type="ECO:0000313" key="3">
    <source>
        <dbReference type="Proteomes" id="UP001387364"/>
    </source>
</evidence>
<evidence type="ECO:0000313" key="2">
    <source>
        <dbReference type="EMBL" id="WXB91889.1"/>
    </source>
</evidence>
<dbReference type="RefSeq" id="WP_338749830.1">
    <property type="nucleotide sequence ID" value="NZ_CP147404.1"/>
</dbReference>
<keyword evidence="1" id="KW-1133">Transmembrane helix</keyword>
<keyword evidence="3" id="KW-1185">Reference proteome</keyword>
<sequence length="162" mass="18843">MSTKDILLIVLGNAGLFTLLGVLFKGHFDKKLADQNGLITKEVEKLKKEVEFDFKNREELLIKKRNVYNDLVDSMSIFIGQRVPKEKQEEYQEKFLKAYDTAWLWASDDVLEELSNYMQLKIEGKTGEDEQQAFAKCVLAMRKDIGFVETKVSIDNYKFIIF</sequence>
<proteinExistence type="predicted"/>
<name>A0ABZ2N341_9BACI</name>
<dbReference type="EMBL" id="CP147404">
    <property type="protein sequence ID" value="WXB91889.1"/>
    <property type="molecule type" value="Genomic_DNA"/>
</dbReference>
<keyword evidence="1" id="KW-0812">Transmembrane</keyword>
<dbReference type="Proteomes" id="UP001387364">
    <property type="component" value="Chromosome"/>
</dbReference>
<feature type="transmembrane region" description="Helical" evidence="1">
    <location>
        <begin position="6"/>
        <end position="24"/>
    </location>
</feature>
<keyword evidence="1" id="KW-0472">Membrane</keyword>
<accession>A0ABZ2N341</accession>
<gene>
    <name evidence="2" type="ORF">WDJ61_11485</name>
</gene>
<organism evidence="2 3">
    <name type="scientific">Bacillus kandeliae</name>
    <dbReference type="NCBI Taxonomy" id="3129297"/>
    <lineage>
        <taxon>Bacteria</taxon>
        <taxon>Bacillati</taxon>
        <taxon>Bacillota</taxon>
        <taxon>Bacilli</taxon>
        <taxon>Bacillales</taxon>
        <taxon>Bacillaceae</taxon>
        <taxon>Bacillus</taxon>
    </lineage>
</organism>
<reference evidence="2 3" key="1">
    <citation type="submission" date="2024-02" db="EMBL/GenBank/DDBJ databases">
        <title>Seven novel Bacillus-like species.</title>
        <authorList>
            <person name="Liu G."/>
        </authorList>
    </citation>
    <scope>NUCLEOTIDE SEQUENCE [LARGE SCALE GENOMIC DNA]</scope>
    <source>
        <strain evidence="2 3">FJAT-52991</strain>
    </source>
</reference>